<protein>
    <submittedName>
        <fullName evidence="1">Uncharacterized protein</fullName>
    </submittedName>
</protein>
<dbReference type="Proteomes" id="UP000799324">
    <property type="component" value="Unassembled WGS sequence"/>
</dbReference>
<reference evidence="1" key="1">
    <citation type="journal article" date="2020" name="Stud. Mycol.">
        <title>101 Dothideomycetes genomes: a test case for predicting lifestyles and emergence of pathogens.</title>
        <authorList>
            <person name="Haridas S."/>
            <person name="Albert R."/>
            <person name="Binder M."/>
            <person name="Bloem J."/>
            <person name="Labutti K."/>
            <person name="Salamov A."/>
            <person name="Andreopoulos B."/>
            <person name="Baker S."/>
            <person name="Barry K."/>
            <person name="Bills G."/>
            <person name="Bluhm B."/>
            <person name="Cannon C."/>
            <person name="Castanera R."/>
            <person name="Culley D."/>
            <person name="Daum C."/>
            <person name="Ezra D."/>
            <person name="Gonzalez J."/>
            <person name="Henrissat B."/>
            <person name="Kuo A."/>
            <person name="Liang C."/>
            <person name="Lipzen A."/>
            <person name="Lutzoni F."/>
            <person name="Magnuson J."/>
            <person name="Mondo S."/>
            <person name="Nolan M."/>
            <person name="Ohm R."/>
            <person name="Pangilinan J."/>
            <person name="Park H.-J."/>
            <person name="Ramirez L."/>
            <person name="Alfaro M."/>
            <person name="Sun H."/>
            <person name="Tritt A."/>
            <person name="Yoshinaga Y."/>
            <person name="Zwiers L.-H."/>
            <person name="Turgeon B."/>
            <person name="Goodwin S."/>
            <person name="Spatafora J."/>
            <person name="Crous P."/>
            <person name="Grigoriev I."/>
        </authorList>
    </citation>
    <scope>NUCLEOTIDE SEQUENCE</scope>
    <source>
        <strain evidence="1">CBS 122681</strain>
    </source>
</reference>
<dbReference type="OrthoDB" id="5429716at2759"/>
<sequence>MTAALTTTFSPPSQCTTDIYFVPWYTSGYYYYVLGGQDYSSCLPASFTPTSEFFYTPGLHCPHGYSGAKTDSVSVGDELATIITCCPSGFSIQDGNSHSYPWIATLGCFSGISSSVDLSITAVSSSMGLARVTAGAVNAYSVQLRFRAVDLIVSQFKGDT</sequence>
<dbReference type="EMBL" id="MU004310">
    <property type="protein sequence ID" value="KAF2658994.1"/>
    <property type="molecule type" value="Genomic_DNA"/>
</dbReference>
<keyword evidence="2" id="KW-1185">Reference proteome</keyword>
<accession>A0A6A6TK46</accession>
<dbReference type="AlphaFoldDB" id="A0A6A6TK46"/>
<gene>
    <name evidence="1" type="ORF">K491DRAFT_224603</name>
</gene>
<organism evidence="1 2">
    <name type="scientific">Lophiostoma macrostomum CBS 122681</name>
    <dbReference type="NCBI Taxonomy" id="1314788"/>
    <lineage>
        <taxon>Eukaryota</taxon>
        <taxon>Fungi</taxon>
        <taxon>Dikarya</taxon>
        <taxon>Ascomycota</taxon>
        <taxon>Pezizomycotina</taxon>
        <taxon>Dothideomycetes</taxon>
        <taxon>Pleosporomycetidae</taxon>
        <taxon>Pleosporales</taxon>
        <taxon>Lophiostomataceae</taxon>
        <taxon>Lophiostoma</taxon>
    </lineage>
</organism>
<name>A0A6A6TK46_9PLEO</name>
<evidence type="ECO:0000313" key="1">
    <source>
        <dbReference type="EMBL" id="KAF2658994.1"/>
    </source>
</evidence>
<evidence type="ECO:0000313" key="2">
    <source>
        <dbReference type="Proteomes" id="UP000799324"/>
    </source>
</evidence>
<proteinExistence type="predicted"/>